<feature type="transmembrane region" description="Helical" evidence="1">
    <location>
        <begin position="54"/>
        <end position="81"/>
    </location>
</feature>
<evidence type="ECO:0000256" key="1">
    <source>
        <dbReference type="SAM" id="Phobius"/>
    </source>
</evidence>
<evidence type="ECO:0000313" key="3">
    <source>
        <dbReference type="Proteomes" id="UP000190460"/>
    </source>
</evidence>
<evidence type="ECO:0000313" key="2">
    <source>
        <dbReference type="EMBL" id="SKA72429.1"/>
    </source>
</evidence>
<dbReference type="RefSeq" id="WP_078921547.1">
    <property type="nucleotide sequence ID" value="NZ_FUYB01000003.1"/>
</dbReference>
<proteinExistence type="predicted"/>
<keyword evidence="1" id="KW-0472">Membrane</keyword>
<dbReference type="Proteomes" id="UP000190460">
    <property type="component" value="Unassembled WGS sequence"/>
</dbReference>
<gene>
    <name evidence="2" type="ORF">SAMN02745130_01068</name>
</gene>
<keyword evidence="1" id="KW-1133">Transmembrane helix</keyword>
<sequence length="86" mass="9428">MNPFTALFTQITLESAYRALGRGIGLTCAALCLFQWFGYYSLHQWGSLPSLGQLLISGVLMLVAFTTDGVHLFMVDCFAVLTALSF</sequence>
<reference evidence="3" key="1">
    <citation type="submission" date="2017-02" db="EMBL/GenBank/DDBJ databases">
        <authorList>
            <person name="Varghese N."/>
            <person name="Submissions S."/>
        </authorList>
    </citation>
    <scope>NUCLEOTIDE SEQUENCE [LARGE SCALE GENOMIC DNA]</scope>
    <source>
        <strain evidence="3">ATCC 49788</strain>
    </source>
</reference>
<keyword evidence="1" id="KW-0812">Transmembrane</keyword>
<keyword evidence="3" id="KW-1185">Reference proteome</keyword>
<dbReference type="STRING" id="92487.SAMN02745130_01068"/>
<protein>
    <submittedName>
        <fullName evidence="2">Uncharacterized protein</fullName>
    </submittedName>
</protein>
<dbReference type="EMBL" id="FUYB01000003">
    <property type="protein sequence ID" value="SKA72429.1"/>
    <property type="molecule type" value="Genomic_DNA"/>
</dbReference>
<feature type="transmembrane region" description="Helical" evidence="1">
    <location>
        <begin position="20"/>
        <end position="42"/>
    </location>
</feature>
<name>A0A1T4W5L6_9GAMM</name>
<accession>A0A1T4W5L6</accession>
<dbReference type="AlphaFoldDB" id="A0A1T4W5L6"/>
<organism evidence="2 3">
    <name type="scientific">Thiothrix eikelboomii</name>
    <dbReference type="NCBI Taxonomy" id="92487"/>
    <lineage>
        <taxon>Bacteria</taxon>
        <taxon>Pseudomonadati</taxon>
        <taxon>Pseudomonadota</taxon>
        <taxon>Gammaproteobacteria</taxon>
        <taxon>Thiotrichales</taxon>
        <taxon>Thiotrichaceae</taxon>
        <taxon>Thiothrix</taxon>
    </lineage>
</organism>